<accession>A0A0A9EHM8</accession>
<evidence type="ECO:0000313" key="1">
    <source>
        <dbReference type="EMBL" id="JAD95537.1"/>
    </source>
</evidence>
<protein>
    <submittedName>
        <fullName evidence="1">Uncharacterized protein</fullName>
    </submittedName>
</protein>
<sequence length="69" mass="7741">MLIPSCSSNHPPANPIPSYRYCSTGKRQHIYSTHCPLASPRLLAQVITANSIKSRIITTPRTIHRVEEE</sequence>
<organism evidence="1">
    <name type="scientific">Arundo donax</name>
    <name type="common">Giant reed</name>
    <name type="synonym">Donax arundinaceus</name>
    <dbReference type="NCBI Taxonomy" id="35708"/>
    <lineage>
        <taxon>Eukaryota</taxon>
        <taxon>Viridiplantae</taxon>
        <taxon>Streptophyta</taxon>
        <taxon>Embryophyta</taxon>
        <taxon>Tracheophyta</taxon>
        <taxon>Spermatophyta</taxon>
        <taxon>Magnoliopsida</taxon>
        <taxon>Liliopsida</taxon>
        <taxon>Poales</taxon>
        <taxon>Poaceae</taxon>
        <taxon>PACMAD clade</taxon>
        <taxon>Arundinoideae</taxon>
        <taxon>Arundineae</taxon>
        <taxon>Arundo</taxon>
    </lineage>
</organism>
<dbReference type="AlphaFoldDB" id="A0A0A9EHM8"/>
<name>A0A0A9EHM8_ARUDO</name>
<proteinExistence type="predicted"/>
<dbReference type="EMBL" id="GBRH01202358">
    <property type="protein sequence ID" value="JAD95537.1"/>
    <property type="molecule type" value="Transcribed_RNA"/>
</dbReference>
<reference evidence="1" key="2">
    <citation type="journal article" date="2015" name="Data Brief">
        <title>Shoot transcriptome of the giant reed, Arundo donax.</title>
        <authorList>
            <person name="Barrero R.A."/>
            <person name="Guerrero F.D."/>
            <person name="Moolhuijzen P."/>
            <person name="Goolsby J.A."/>
            <person name="Tidwell J."/>
            <person name="Bellgard S.E."/>
            <person name="Bellgard M.I."/>
        </authorList>
    </citation>
    <scope>NUCLEOTIDE SEQUENCE</scope>
    <source>
        <tissue evidence="1">Shoot tissue taken approximately 20 cm above the soil surface</tissue>
    </source>
</reference>
<reference evidence="1" key="1">
    <citation type="submission" date="2014-09" db="EMBL/GenBank/DDBJ databases">
        <authorList>
            <person name="Magalhaes I.L.F."/>
            <person name="Oliveira U."/>
            <person name="Santos F.R."/>
            <person name="Vidigal T.H.D.A."/>
            <person name="Brescovit A.D."/>
            <person name="Santos A.J."/>
        </authorList>
    </citation>
    <scope>NUCLEOTIDE SEQUENCE</scope>
    <source>
        <tissue evidence="1">Shoot tissue taken approximately 20 cm above the soil surface</tissue>
    </source>
</reference>